<comment type="caution">
    <text evidence="16">The sequence shown here is derived from an EMBL/GenBank/DDBJ whole genome shotgun (WGS) entry which is preliminary data.</text>
</comment>
<keyword evidence="11" id="KW-1071">Ligand-gated ion channel</keyword>
<reference evidence="16 17" key="1">
    <citation type="journal article" date="2021" name="BMC Biol.">
        <title>Horizontally acquired antibacterial genes associated with adaptive radiation of ladybird beetles.</title>
        <authorList>
            <person name="Li H.S."/>
            <person name="Tang X.F."/>
            <person name="Huang Y.H."/>
            <person name="Xu Z.Y."/>
            <person name="Chen M.L."/>
            <person name="Du X.Y."/>
            <person name="Qiu B.Y."/>
            <person name="Chen P.T."/>
            <person name="Zhang W."/>
            <person name="Slipinski A."/>
            <person name="Escalona H.E."/>
            <person name="Waterhouse R.M."/>
            <person name="Zwick A."/>
            <person name="Pang H."/>
        </authorList>
    </citation>
    <scope>NUCLEOTIDE SEQUENCE [LARGE SCALE GENOMIC DNA]</scope>
    <source>
        <strain evidence="16">SYSU2018</strain>
    </source>
</reference>
<keyword evidence="3" id="KW-0813">Transport</keyword>
<comment type="similarity">
    <text evidence="2">Belongs to the glutamate-gated ion channel (TC 1.A.10.1) family.</text>
</comment>
<evidence type="ECO:0000313" key="16">
    <source>
        <dbReference type="EMBL" id="KAL3279624.1"/>
    </source>
</evidence>
<dbReference type="PANTHER" id="PTHR42643:SF30">
    <property type="entry name" value="IONOTROPIC RECEPTOR 40A-RELATED"/>
    <property type="match status" value="1"/>
</dbReference>
<feature type="transmembrane region" description="Helical" evidence="13">
    <location>
        <begin position="580"/>
        <end position="604"/>
    </location>
</feature>
<keyword evidence="5 13" id="KW-0812">Transmembrane</keyword>
<dbReference type="Pfam" id="PF00060">
    <property type="entry name" value="Lig_chan"/>
    <property type="match status" value="1"/>
</dbReference>
<evidence type="ECO:0000313" key="17">
    <source>
        <dbReference type="Proteomes" id="UP001516400"/>
    </source>
</evidence>
<evidence type="ECO:0000256" key="12">
    <source>
        <dbReference type="ARBA" id="ARBA00023303"/>
    </source>
</evidence>
<name>A0ABD2NLW3_9CUCU</name>
<dbReference type="Gene3D" id="1.10.287.70">
    <property type="match status" value="1"/>
</dbReference>
<evidence type="ECO:0000256" key="7">
    <source>
        <dbReference type="ARBA" id="ARBA00023065"/>
    </source>
</evidence>
<evidence type="ECO:0000256" key="6">
    <source>
        <dbReference type="ARBA" id="ARBA00022989"/>
    </source>
</evidence>
<dbReference type="InterPro" id="IPR001320">
    <property type="entry name" value="Iontro_rcpt_C"/>
</dbReference>
<evidence type="ECO:0000256" key="9">
    <source>
        <dbReference type="ARBA" id="ARBA00023170"/>
    </source>
</evidence>
<protein>
    <recommendedName>
        <fullName evidence="18">Ionotropic receptor</fullName>
    </recommendedName>
</protein>
<evidence type="ECO:0000256" key="1">
    <source>
        <dbReference type="ARBA" id="ARBA00004651"/>
    </source>
</evidence>
<keyword evidence="17" id="KW-1185">Reference proteome</keyword>
<dbReference type="InterPro" id="IPR019594">
    <property type="entry name" value="Glu/Gly-bd"/>
</dbReference>
<keyword evidence="9" id="KW-0675">Receptor</keyword>
<dbReference type="SUPFAM" id="SSF53850">
    <property type="entry name" value="Periplasmic binding protein-like II"/>
    <property type="match status" value="1"/>
</dbReference>
<evidence type="ECO:0000256" key="5">
    <source>
        <dbReference type="ARBA" id="ARBA00022692"/>
    </source>
</evidence>
<comment type="subcellular location">
    <subcellularLocation>
        <location evidence="1">Cell membrane</location>
        <topology evidence="1">Multi-pass membrane protein</topology>
    </subcellularLocation>
</comment>
<dbReference type="InterPro" id="IPR052192">
    <property type="entry name" value="Insect_Ionotropic_Sensory_Rcpt"/>
</dbReference>
<keyword evidence="6 13" id="KW-1133">Transmembrane helix</keyword>
<evidence type="ECO:0000256" key="8">
    <source>
        <dbReference type="ARBA" id="ARBA00023136"/>
    </source>
</evidence>
<evidence type="ECO:0000256" key="4">
    <source>
        <dbReference type="ARBA" id="ARBA00022475"/>
    </source>
</evidence>
<organism evidence="16 17">
    <name type="scientific">Cryptolaemus montrouzieri</name>
    <dbReference type="NCBI Taxonomy" id="559131"/>
    <lineage>
        <taxon>Eukaryota</taxon>
        <taxon>Metazoa</taxon>
        <taxon>Ecdysozoa</taxon>
        <taxon>Arthropoda</taxon>
        <taxon>Hexapoda</taxon>
        <taxon>Insecta</taxon>
        <taxon>Pterygota</taxon>
        <taxon>Neoptera</taxon>
        <taxon>Endopterygota</taxon>
        <taxon>Coleoptera</taxon>
        <taxon>Polyphaga</taxon>
        <taxon>Cucujiformia</taxon>
        <taxon>Coccinelloidea</taxon>
        <taxon>Coccinellidae</taxon>
        <taxon>Scymninae</taxon>
        <taxon>Scymnini</taxon>
        <taxon>Cryptolaemus</taxon>
    </lineage>
</organism>
<feature type="transmembrane region" description="Helical" evidence="13">
    <location>
        <begin position="366"/>
        <end position="385"/>
    </location>
</feature>
<dbReference type="GO" id="GO:0050906">
    <property type="term" value="P:detection of stimulus involved in sensory perception"/>
    <property type="evidence" value="ECO:0007669"/>
    <property type="project" value="UniProtKB-ARBA"/>
</dbReference>
<keyword evidence="8 13" id="KW-0472">Membrane</keyword>
<evidence type="ECO:0000256" key="2">
    <source>
        <dbReference type="ARBA" id="ARBA00008685"/>
    </source>
</evidence>
<evidence type="ECO:0000256" key="3">
    <source>
        <dbReference type="ARBA" id="ARBA00022448"/>
    </source>
</evidence>
<dbReference type="GO" id="GO:0034220">
    <property type="term" value="P:monoatomic ion transmembrane transport"/>
    <property type="evidence" value="ECO:0007669"/>
    <property type="project" value="UniProtKB-KW"/>
</dbReference>
<proteinExistence type="inferred from homology"/>
<dbReference type="Proteomes" id="UP001516400">
    <property type="component" value="Unassembled WGS sequence"/>
</dbReference>
<evidence type="ECO:0000256" key="11">
    <source>
        <dbReference type="ARBA" id="ARBA00023286"/>
    </source>
</evidence>
<dbReference type="EMBL" id="JABFTP020000124">
    <property type="protein sequence ID" value="KAL3279624.1"/>
    <property type="molecule type" value="Genomic_DNA"/>
</dbReference>
<keyword evidence="10" id="KW-0325">Glycoprotein</keyword>
<sequence>MNFAAIERQNLIGDSFGLCFFNVGINFFEPREEIISIIKTENVHSSSIDKYGFVGMGSAMNWTFYLTKMNLLSTISYCFIKDYILEVENYSDLYKTFENIKSANCWNQNQKFFISSAAILPDYELQFKKMIQIVMEEKLNNVVIMIPIQANDSTFQIYYWAEIYRERCKPKKYSKFLTCKFGNLMVPDNFTENVTSTKCSLKVKAVVWPPYVILSTKMNKTFRHKPVGDIAIKGIEVELMNVVSKYLKIRVEYYPSLKNDWGHLNFDGSATSTMKDLMTRKVDIAIGSFSISYSRTVIFRMSQSYDEDHVILCVGYNSYVKFWSAFFNLSGLKLCFFILITYVLLTTLIWKTSQSCEGEHSRYRKATLSYLYCFAVLIGISVNVLPSTRRARIFFSLLLIFELFYVAFYESLLASLLSTAKNEQTIKTLYDIFDQNMDIYGASYNQRYLSRIDTRLEKQILKHWIDCEDVEECLEDVFINRNKAICIDENFKNYELRNSIREDIPGIYCLKQRLISYPIGMIMRKTLPIKEKIDDIIGRCAAGGLIDKWSSSAYSNGVRKAYTDRDDVEGTLKFSNLKPIFNVVAVGYILFGVVFFVELSYLHFLLYKN</sequence>
<dbReference type="AlphaFoldDB" id="A0ABD2NLW3"/>
<dbReference type="Pfam" id="PF10613">
    <property type="entry name" value="Lig_chan-Glu_bd"/>
    <property type="match status" value="1"/>
</dbReference>
<keyword evidence="12" id="KW-0407">Ion channel</keyword>
<gene>
    <name evidence="16" type="ORF">HHI36_017129</name>
</gene>
<accession>A0ABD2NLW3</accession>
<evidence type="ECO:0008006" key="18">
    <source>
        <dbReference type="Google" id="ProtNLM"/>
    </source>
</evidence>
<evidence type="ECO:0000259" key="14">
    <source>
        <dbReference type="Pfam" id="PF00060"/>
    </source>
</evidence>
<dbReference type="Gene3D" id="3.40.190.10">
    <property type="entry name" value="Periplasmic binding protein-like II"/>
    <property type="match status" value="1"/>
</dbReference>
<feature type="transmembrane region" description="Helical" evidence="13">
    <location>
        <begin position="322"/>
        <end position="345"/>
    </location>
</feature>
<keyword evidence="4" id="KW-1003">Cell membrane</keyword>
<evidence type="ECO:0000259" key="15">
    <source>
        <dbReference type="Pfam" id="PF10613"/>
    </source>
</evidence>
<evidence type="ECO:0000256" key="13">
    <source>
        <dbReference type="SAM" id="Phobius"/>
    </source>
</evidence>
<keyword evidence="7" id="KW-0406">Ion transport</keyword>
<feature type="transmembrane region" description="Helical" evidence="13">
    <location>
        <begin position="391"/>
        <end position="417"/>
    </location>
</feature>
<feature type="domain" description="Ionotropic glutamate receptor C-terminal" evidence="14">
    <location>
        <begin position="336"/>
        <end position="587"/>
    </location>
</feature>
<dbReference type="PANTHER" id="PTHR42643">
    <property type="entry name" value="IONOTROPIC RECEPTOR 20A-RELATED"/>
    <property type="match status" value="1"/>
</dbReference>
<feature type="domain" description="Ionotropic glutamate receptor L-glutamate and glycine-binding" evidence="15">
    <location>
        <begin position="201"/>
        <end position="308"/>
    </location>
</feature>
<evidence type="ECO:0000256" key="10">
    <source>
        <dbReference type="ARBA" id="ARBA00023180"/>
    </source>
</evidence>
<dbReference type="GO" id="GO:0005886">
    <property type="term" value="C:plasma membrane"/>
    <property type="evidence" value="ECO:0007669"/>
    <property type="project" value="UniProtKB-SubCell"/>
</dbReference>